<evidence type="ECO:0000313" key="2">
    <source>
        <dbReference type="Proteomes" id="UP001224775"/>
    </source>
</evidence>
<dbReference type="AlphaFoldDB" id="A0AAD9D417"/>
<protein>
    <submittedName>
        <fullName evidence="1">Uncharacterized protein</fullName>
    </submittedName>
</protein>
<proteinExistence type="predicted"/>
<evidence type="ECO:0000313" key="1">
    <source>
        <dbReference type="EMBL" id="KAK1732329.1"/>
    </source>
</evidence>
<name>A0AAD9D417_9STRA</name>
<organism evidence="1 2">
    <name type="scientific">Skeletonema marinoi</name>
    <dbReference type="NCBI Taxonomy" id="267567"/>
    <lineage>
        <taxon>Eukaryota</taxon>
        <taxon>Sar</taxon>
        <taxon>Stramenopiles</taxon>
        <taxon>Ochrophyta</taxon>
        <taxon>Bacillariophyta</taxon>
        <taxon>Coscinodiscophyceae</taxon>
        <taxon>Thalassiosirophycidae</taxon>
        <taxon>Thalassiosirales</taxon>
        <taxon>Skeletonemataceae</taxon>
        <taxon>Skeletonema</taxon>
        <taxon>Skeletonema marinoi-dohrnii complex</taxon>
    </lineage>
</organism>
<dbReference type="Proteomes" id="UP001224775">
    <property type="component" value="Unassembled WGS sequence"/>
</dbReference>
<dbReference type="EMBL" id="JATAAI010000073">
    <property type="protein sequence ID" value="KAK1732329.1"/>
    <property type="molecule type" value="Genomic_DNA"/>
</dbReference>
<comment type="caution">
    <text evidence="1">The sequence shown here is derived from an EMBL/GenBank/DDBJ whole genome shotgun (WGS) entry which is preliminary data.</text>
</comment>
<gene>
    <name evidence="1" type="ORF">QTG54_016996</name>
</gene>
<keyword evidence="2" id="KW-1185">Reference proteome</keyword>
<accession>A0AAD9D417</accession>
<reference evidence="1" key="1">
    <citation type="submission" date="2023-06" db="EMBL/GenBank/DDBJ databases">
        <title>Survivors Of The Sea: Transcriptome response of Skeletonema marinoi to long-term dormancy.</title>
        <authorList>
            <person name="Pinder M.I.M."/>
            <person name="Kourtchenko O."/>
            <person name="Robertson E.K."/>
            <person name="Larsson T."/>
            <person name="Maumus F."/>
            <person name="Osuna-Cruz C.M."/>
            <person name="Vancaester E."/>
            <person name="Stenow R."/>
            <person name="Vandepoele K."/>
            <person name="Ploug H."/>
            <person name="Bruchert V."/>
            <person name="Godhe A."/>
            <person name="Topel M."/>
        </authorList>
    </citation>
    <scope>NUCLEOTIDE SEQUENCE</scope>
    <source>
        <strain evidence="1">R05AC</strain>
    </source>
</reference>
<sequence>MTKSRKLAQLDKLDVVAWYEVGVPLLGLMRDACYRAVGVIV</sequence>